<feature type="region of interest" description="Disordered" evidence="10">
    <location>
        <begin position="299"/>
        <end position="375"/>
    </location>
</feature>
<dbReference type="GO" id="GO:0008270">
    <property type="term" value="F:zinc ion binding"/>
    <property type="evidence" value="ECO:0007669"/>
    <property type="project" value="UniProtKB-KW"/>
</dbReference>
<comment type="subcellular location">
    <subcellularLocation>
        <location evidence="1">Nucleus</location>
    </subcellularLocation>
</comment>
<dbReference type="OrthoDB" id="40579at2759"/>
<dbReference type="GO" id="GO:0000981">
    <property type="term" value="F:DNA-binding transcription factor activity, RNA polymerase II-specific"/>
    <property type="evidence" value="ECO:0007669"/>
    <property type="project" value="TreeGrafter"/>
</dbReference>
<dbReference type="Gene3D" id="3.30.160.60">
    <property type="entry name" value="Classic Zinc Finger"/>
    <property type="match status" value="1"/>
</dbReference>
<feature type="compositionally biased region" description="Polar residues" evidence="10">
    <location>
        <begin position="348"/>
        <end position="368"/>
    </location>
</feature>
<gene>
    <name evidence="12" type="ORF">L211DRAFT_644923</name>
</gene>
<feature type="domain" description="C2H2-type" evidence="11">
    <location>
        <begin position="114"/>
        <end position="141"/>
    </location>
</feature>
<dbReference type="AlphaFoldDB" id="A0A3N4M138"/>
<keyword evidence="13" id="KW-1185">Reference proteome</keyword>
<feature type="region of interest" description="Disordered" evidence="10">
    <location>
        <begin position="43"/>
        <end position="107"/>
    </location>
</feature>
<feature type="domain" description="C2H2-type" evidence="11">
    <location>
        <begin position="142"/>
        <end position="170"/>
    </location>
</feature>
<evidence type="ECO:0000313" key="13">
    <source>
        <dbReference type="Proteomes" id="UP000267821"/>
    </source>
</evidence>
<reference evidence="12 13" key="1">
    <citation type="journal article" date="2018" name="Nat. Ecol. Evol.">
        <title>Pezizomycetes genomes reveal the molecular basis of ectomycorrhizal truffle lifestyle.</title>
        <authorList>
            <person name="Murat C."/>
            <person name="Payen T."/>
            <person name="Noel B."/>
            <person name="Kuo A."/>
            <person name="Morin E."/>
            <person name="Chen J."/>
            <person name="Kohler A."/>
            <person name="Krizsan K."/>
            <person name="Balestrini R."/>
            <person name="Da Silva C."/>
            <person name="Montanini B."/>
            <person name="Hainaut M."/>
            <person name="Levati E."/>
            <person name="Barry K.W."/>
            <person name="Belfiori B."/>
            <person name="Cichocki N."/>
            <person name="Clum A."/>
            <person name="Dockter R.B."/>
            <person name="Fauchery L."/>
            <person name="Guy J."/>
            <person name="Iotti M."/>
            <person name="Le Tacon F."/>
            <person name="Lindquist E.A."/>
            <person name="Lipzen A."/>
            <person name="Malagnac F."/>
            <person name="Mello A."/>
            <person name="Molinier V."/>
            <person name="Miyauchi S."/>
            <person name="Poulain J."/>
            <person name="Riccioni C."/>
            <person name="Rubini A."/>
            <person name="Sitrit Y."/>
            <person name="Splivallo R."/>
            <person name="Traeger S."/>
            <person name="Wang M."/>
            <person name="Zifcakova L."/>
            <person name="Wipf D."/>
            <person name="Zambonelli A."/>
            <person name="Paolocci F."/>
            <person name="Nowrousian M."/>
            <person name="Ottonello S."/>
            <person name="Baldrian P."/>
            <person name="Spatafora J.W."/>
            <person name="Henrissat B."/>
            <person name="Nagy L.G."/>
            <person name="Aury J.M."/>
            <person name="Wincker P."/>
            <person name="Grigoriev I.V."/>
            <person name="Bonfante P."/>
            <person name="Martin F.M."/>
        </authorList>
    </citation>
    <scope>NUCLEOTIDE SEQUENCE [LARGE SCALE GENOMIC DNA]</scope>
    <source>
        <strain evidence="12 13">ATCC MYA-4762</strain>
    </source>
</reference>
<dbReference type="Pfam" id="PF00096">
    <property type="entry name" value="zf-C2H2"/>
    <property type="match status" value="2"/>
</dbReference>
<dbReference type="InParanoid" id="A0A3N4M138"/>
<name>A0A3N4M138_9PEZI</name>
<dbReference type="STRING" id="1051890.A0A3N4M138"/>
<dbReference type="SUPFAM" id="SSF57667">
    <property type="entry name" value="beta-beta-alpha zinc fingers"/>
    <property type="match status" value="1"/>
</dbReference>
<evidence type="ECO:0000313" key="12">
    <source>
        <dbReference type="EMBL" id="RPB26651.1"/>
    </source>
</evidence>
<dbReference type="InterPro" id="IPR036236">
    <property type="entry name" value="Znf_C2H2_sf"/>
</dbReference>
<dbReference type="InterPro" id="IPR013087">
    <property type="entry name" value="Znf_C2H2_type"/>
</dbReference>
<proteinExistence type="predicted"/>
<evidence type="ECO:0000256" key="8">
    <source>
        <dbReference type="ARBA" id="ARBA00023242"/>
    </source>
</evidence>
<keyword evidence="8" id="KW-0539">Nucleus</keyword>
<dbReference type="GO" id="GO:0005634">
    <property type="term" value="C:nucleus"/>
    <property type="evidence" value="ECO:0007669"/>
    <property type="project" value="UniProtKB-SubCell"/>
</dbReference>
<keyword evidence="2" id="KW-0479">Metal-binding</keyword>
<organism evidence="12 13">
    <name type="scientific">Terfezia boudieri ATCC MYA-4762</name>
    <dbReference type="NCBI Taxonomy" id="1051890"/>
    <lineage>
        <taxon>Eukaryota</taxon>
        <taxon>Fungi</taxon>
        <taxon>Dikarya</taxon>
        <taxon>Ascomycota</taxon>
        <taxon>Pezizomycotina</taxon>
        <taxon>Pezizomycetes</taxon>
        <taxon>Pezizales</taxon>
        <taxon>Pezizaceae</taxon>
        <taxon>Terfezia</taxon>
    </lineage>
</organism>
<dbReference type="GO" id="GO:0000977">
    <property type="term" value="F:RNA polymerase II transcription regulatory region sequence-specific DNA binding"/>
    <property type="evidence" value="ECO:0007669"/>
    <property type="project" value="TreeGrafter"/>
</dbReference>
<feature type="compositionally biased region" description="Low complexity" evidence="10">
    <location>
        <begin position="57"/>
        <end position="101"/>
    </location>
</feature>
<evidence type="ECO:0000256" key="10">
    <source>
        <dbReference type="SAM" id="MobiDB-lite"/>
    </source>
</evidence>
<evidence type="ECO:0000256" key="5">
    <source>
        <dbReference type="ARBA" id="ARBA00022833"/>
    </source>
</evidence>
<evidence type="ECO:0000256" key="1">
    <source>
        <dbReference type="ARBA" id="ARBA00004123"/>
    </source>
</evidence>
<evidence type="ECO:0000256" key="7">
    <source>
        <dbReference type="ARBA" id="ARBA00023163"/>
    </source>
</evidence>
<keyword evidence="7" id="KW-0804">Transcription</keyword>
<keyword evidence="5" id="KW-0862">Zinc</keyword>
<feature type="region of interest" description="Disordered" evidence="10">
    <location>
        <begin position="396"/>
        <end position="415"/>
    </location>
</feature>
<dbReference type="SMART" id="SM00355">
    <property type="entry name" value="ZnF_C2H2"/>
    <property type="match status" value="2"/>
</dbReference>
<dbReference type="PROSITE" id="PS50157">
    <property type="entry name" value="ZINC_FINGER_C2H2_2"/>
    <property type="match status" value="2"/>
</dbReference>
<evidence type="ECO:0000256" key="9">
    <source>
        <dbReference type="PROSITE-ProRule" id="PRU00042"/>
    </source>
</evidence>
<sequence>MDKPPETGSCNISLSKWVDTLPRFLRQPAITANADELLGHPLPHPLSQAIPESQVVSRSRGSISRASTSRASTSRASTSRASTRRASTSRASTNSRVSNTRASARKTSTAKKTFKCKECGKLCRDAWTLQDHMPKHFDEQPFVCNDCGGGFRRLKDLKSHTKNTCPSKKSQVDAALSSHRIRKTPSERQFVITTPGSYERYIQNKIEEDLESESGNEATILHESMPMPFDFLSGSRYEPPYTPPQPTMSELDGVPDAADLNPDVLRVLYDPKFTQAYGILAESKPINRHPEDIHSPHSTIVGTLSTRPNSMCKTGSGLPFTMLAPSSSSETGSPKDVGVPPLDDGTESESPLPSSLNTDTPRTSQRSSLPKLKCDQGLQGYDQSCSSADYQSPLLNPPYSAFSQSSTAMTNDTRGLGNADGTMGFSMAEDNRNGMVAAELEWQVIVQQVERDFDFQSEHFFLSSE</sequence>
<evidence type="ECO:0000256" key="6">
    <source>
        <dbReference type="ARBA" id="ARBA00023015"/>
    </source>
</evidence>
<dbReference type="Proteomes" id="UP000267821">
    <property type="component" value="Unassembled WGS sequence"/>
</dbReference>
<dbReference type="EMBL" id="ML121533">
    <property type="protein sequence ID" value="RPB26651.1"/>
    <property type="molecule type" value="Genomic_DNA"/>
</dbReference>
<evidence type="ECO:0000256" key="2">
    <source>
        <dbReference type="ARBA" id="ARBA00022723"/>
    </source>
</evidence>
<feature type="compositionally biased region" description="Polar residues" evidence="10">
    <location>
        <begin position="299"/>
        <end position="313"/>
    </location>
</feature>
<dbReference type="PANTHER" id="PTHR14196">
    <property type="entry name" value="ODD-SKIPPED - RELATED"/>
    <property type="match status" value="1"/>
</dbReference>
<feature type="compositionally biased region" description="Polar residues" evidence="10">
    <location>
        <begin position="401"/>
        <end position="413"/>
    </location>
</feature>
<accession>A0A3N4M138</accession>
<evidence type="ECO:0000256" key="3">
    <source>
        <dbReference type="ARBA" id="ARBA00022737"/>
    </source>
</evidence>
<dbReference type="InterPro" id="IPR050717">
    <property type="entry name" value="C2H2-ZF_Transcription_Reg"/>
</dbReference>
<protein>
    <recommendedName>
        <fullName evidence="11">C2H2-type domain-containing protein</fullName>
    </recommendedName>
</protein>
<evidence type="ECO:0000259" key="11">
    <source>
        <dbReference type="PROSITE" id="PS50157"/>
    </source>
</evidence>
<dbReference type="PANTHER" id="PTHR14196:SF0">
    <property type="entry name" value="PROTEIN BOWEL"/>
    <property type="match status" value="1"/>
</dbReference>
<evidence type="ECO:0000256" key="4">
    <source>
        <dbReference type="ARBA" id="ARBA00022771"/>
    </source>
</evidence>
<keyword evidence="6" id="KW-0805">Transcription regulation</keyword>
<keyword evidence="4 9" id="KW-0863">Zinc-finger</keyword>
<keyword evidence="3" id="KW-0677">Repeat</keyword>
<dbReference type="PROSITE" id="PS00028">
    <property type="entry name" value="ZINC_FINGER_C2H2_1"/>
    <property type="match status" value="1"/>
</dbReference>